<dbReference type="AlphaFoldDB" id="A0A8H3GPK6"/>
<sequence>MPAAPVEAGTKALSIPHSKYPQKKIPILGLGTWLAKPGEVEQAVYDALKAGYTHIDAAAKRERRYVFEDIQHRPYIYGYAVGNGISKFLKETGKSRDELWITSKLWNNSHRPENAPAALEKTLKDLQIDYLDLVS</sequence>
<dbReference type="SUPFAM" id="SSF51430">
    <property type="entry name" value="NAD(P)-linked oxidoreductase"/>
    <property type="match status" value="1"/>
</dbReference>
<dbReference type="Gene3D" id="3.20.20.100">
    <property type="entry name" value="NADP-dependent oxidoreductase domain"/>
    <property type="match status" value="1"/>
</dbReference>
<evidence type="ECO:0000259" key="1">
    <source>
        <dbReference type="Pfam" id="PF00248"/>
    </source>
</evidence>
<dbReference type="Pfam" id="PF00248">
    <property type="entry name" value="Aldo_ket_red"/>
    <property type="match status" value="1"/>
</dbReference>
<protein>
    <recommendedName>
        <fullName evidence="1">NADP-dependent oxidoreductase domain-containing protein</fullName>
    </recommendedName>
</protein>
<dbReference type="InterPro" id="IPR036812">
    <property type="entry name" value="NAD(P)_OxRdtase_dom_sf"/>
</dbReference>
<dbReference type="InterPro" id="IPR020471">
    <property type="entry name" value="AKR"/>
</dbReference>
<organism evidence="2 3">
    <name type="scientific">Rhizoctonia solani</name>
    <dbReference type="NCBI Taxonomy" id="456999"/>
    <lineage>
        <taxon>Eukaryota</taxon>
        <taxon>Fungi</taxon>
        <taxon>Dikarya</taxon>
        <taxon>Basidiomycota</taxon>
        <taxon>Agaricomycotina</taxon>
        <taxon>Agaricomycetes</taxon>
        <taxon>Cantharellales</taxon>
        <taxon>Ceratobasidiaceae</taxon>
        <taxon>Rhizoctonia</taxon>
    </lineage>
</organism>
<dbReference type="Proteomes" id="UP000663850">
    <property type="component" value="Unassembled WGS sequence"/>
</dbReference>
<reference evidence="2" key="1">
    <citation type="submission" date="2021-01" db="EMBL/GenBank/DDBJ databases">
        <authorList>
            <person name="Kaushik A."/>
        </authorList>
    </citation>
    <scope>NUCLEOTIDE SEQUENCE</scope>
    <source>
        <strain evidence="2">Type strain: AG8-Rh-89/</strain>
    </source>
</reference>
<accession>A0A8H3GPK6</accession>
<dbReference type="PANTHER" id="PTHR11732">
    <property type="entry name" value="ALDO/KETO REDUCTASE"/>
    <property type="match status" value="1"/>
</dbReference>
<comment type="caution">
    <text evidence="2">The sequence shown here is derived from an EMBL/GenBank/DDBJ whole genome shotgun (WGS) entry which is preliminary data.</text>
</comment>
<dbReference type="GO" id="GO:0016491">
    <property type="term" value="F:oxidoreductase activity"/>
    <property type="evidence" value="ECO:0007669"/>
    <property type="project" value="InterPro"/>
</dbReference>
<evidence type="ECO:0000313" key="3">
    <source>
        <dbReference type="Proteomes" id="UP000663850"/>
    </source>
</evidence>
<evidence type="ECO:0000313" key="2">
    <source>
        <dbReference type="EMBL" id="CAE6465533.1"/>
    </source>
</evidence>
<gene>
    <name evidence="2" type="ORF">RDB_LOCUS56077</name>
</gene>
<dbReference type="EMBL" id="CAJMWZ010002915">
    <property type="protein sequence ID" value="CAE6465533.1"/>
    <property type="molecule type" value="Genomic_DNA"/>
</dbReference>
<proteinExistence type="predicted"/>
<name>A0A8H3GPK6_9AGAM</name>
<dbReference type="InterPro" id="IPR023210">
    <property type="entry name" value="NADP_OxRdtase_dom"/>
</dbReference>
<feature type="domain" description="NADP-dependent oxidoreductase" evidence="1">
    <location>
        <begin position="28"/>
        <end position="134"/>
    </location>
</feature>